<dbReference type="RefSeq" id="WP_044905548.1">
    <property type="nucleotide sequence ID" value="NZ_JQIF01000048.1"/>
</dbReference>
<feature type="transmembrane region" description="Helical" evidence="11">
    <location>
        <begin position="63"/>
        <end position="84"/>
    </location>
</feature>
<evidence type="ECO:0000256" key="2">
    <source>
        <dbReference type="ARBA" id="ARBA00004141"/>
    </source>
</evidence>
<comment type="caution">
    <text evidence="13">The sequence shown here is derived from an EMBL/GenBank/DDBJ whole genome shotgun (WGS) entry which is preliminary data.</text>
</comment>
<evidence type="ECO:0000256" key="6">
    <source>
        <dbReference type="ARBA" id="ARBA00022692"/>
    </source>
</evidence>
<organism evidence="13 14">
    <name type="scientific">Clostridium innocuum</name>
    <dbReference type="NCBI Taxonomy" id="1522"/>
    <lineage>
        <taxon>Bacteria</taxon>
        <taxon>Bacillati</taxon>
        <taxon>Bacillota</taxon>
        <taxon>Clostridia</taxon>
        <taxon>Eubacteriales</taxon>
        <taxon>Clostridiaceae</taxon>
        <taxon>Clostridium</taxon>
    </lineage>
</organism>
<dbReference type="InterPro" id="IPR050398">
    <property type="entry name" value="HssS/ArlS-like"/>
</dbReference>
<evidence type="ECO:0000256" key="10">
    <source>
        <dbReference type="ARBA" id="ARBA00023136"/>
    </source>
</evidence>
<evidence type="ECO:0000256" key="5">
    <source>
        <dbReference type="ARBA" id="ARBA00022679"/>
    </source>
</evidence>
<dbReference type="GO" id="GO:0000155">
    <property type="term" value="F:phosphorelay sensor kinase activity"/>
    <property type="evidence" value="ECO:0007669"/>
    <property type="project" value="InterPro"/>
</dbReference>
<evidence type="ECO:0000259" key="12">
    <source>
        <dbReference type="PROSITE" id="PS50109"/>
    </source>
</evidence>
<dbReference type="InterPro" id="IPR005467">
    <property type="entry name" value="His_kinase_dom"/>
</dbReference>
<dbReference type="EMBL" id="JQIF01000048">
    <property type="protein sequence ID" value="KGJ53100.1"/>
    <property type="molecule type" value="Genomic_DNA"/>
</dbReference>
<dbReference type="SUPFAM" id="SSF47384">
    <property type="entry name" value="Homodimeric domain of signal transducing histidine kinase"/>
    <property type="match status" value="1"/>
</dbReference>
<feature type="domain" description="Histidine kinase" evidence="12">
    <location>
        <begin position="149"/>
        <end position="364"/>
    </location>
</feature>
<dbReference type="InterPro" id="IPR003661">
    <property type="entry name" value="HisK_dim/P_dom"/>
</dbReference>
<dbReference type="InterPro" id="IPR036890">
    <property type="entry name" value="HATPase_C_sf"/>
</dbReference>
<dbReference type="Gene3D" id="1.10.287.130">
    <property type="match status" value="1"/>
</dbReference>
<dbReference type="Pfam" id="PF02518">
    <property type="entry name" value="HATPase_c"/>
    <property type="match status" value="1"/>
</dbReference>
<comment type="catalytic activity">
    <reaction evidence="1">
        <text>ATP + protein L-histidine = ADP + protein N-phospho-L-histidine.</text>
        <dbReference type="EC" id="2.7.13.3"/>
    </reaction>
</comment>
<keyword evidence="4" id="KW-0597">Phosphoprotein</keyword>
<reference evidence="13 14" key="1">
    <citation type="submission" date="2014-08" db="EMBL/GenBank/DDBJ databases">
        <title>Clostridium innocuum, an unnegligible vancomycin-resistant pathogen causing extra-intestinal infections.</title>
        <authorList>
            <person name="Feng Y."/>
            <person name="Chiu C.-H."/>
        </authorList>
    </citation>
    <scope>NUCLEOTIDE SEQUENCE [LARGE SCALE GENOMIC DNA]</scope>
    <source>
        <strain evidence="13 14">AN88</strain>
    </source>
</reference>
<evidence type="ECO:0000313" key="14">
    <source>
        <dbReference type="Proteomes" id="UP000030008"/>
    </source>
</evidence>
<dbReference type="PANTHER" id="PTHR45528:SF8">
    <property type="entry name" value="HISTIDINE KINASE"/>
    <property type="match status" value="1"/>
</dbReference>
<evidence type="ECO:0000256" key="11">
    <source>
        <dbReference type="SAM" id="Phobius"/>
    </source>
</evidence>
<evidence type="ECO:0000256" key="9">
    <source>
        <dbReference type="ARBA" id="ARBA00023012"/>
    </source>
</evidence>
<evidence type="ECO:0000256" key="3">
    <source>
        <dbReference type="ARBA" id="ARBA00012438"/>
    </source>
</evidence>
<accession>A0A099I5W7</accession>
<sequence length="373" mass="43926">MKRANLKALRRRLFIKYACIIIGITLGTITLIYLFDDVLNGVVIDFIRLFMETGDPFAMFRKIYMIVLPLLIVAAIILMIYFLCRDLVNYMRILMRGMEDVMRKDRSRFDFPKEMKEAEQLIMALSDDYQNYLKAAAQDEEKKKDLIYLLAQDIKMPLSNILMYLEFLHKETRISPEIQKDFVIQVLHKSLDLEDMINEFFDITRFNLQYAKWNPEHMYLDRMMEQVVDEYYMLMEAKQMEVSIESGSGLALFADNEKIARVMRDLLRNLVELGRVKATIHIRMQEFDERYEVLMEVESRHLSAYQIAHIFHNYYRLEDVHGEGNLHVLGLGIARQIMDMQKGTLRASSIDKLLSFTVQIPKAFVPGHKESVV</sequence>
<evidence type="ECO:0000256" key="1">
    <source>
        <dbReference type="ARBA" id="ARBA00000085"/>
    </source>
</evidence>
<keyword evidence="6 11" id="KW-0812">Transmembrane</keyword>
<dbReference type="GO" id="GO:0005886">
    <property type="term" value="C:plasma membrane"/>
    <property type="evidence" value="ECO:0007669"/>
    <property type="project" value="TreeGrafter"/>
</dbReference>
<dbReference type="Pfam" id="PF00512">
    <property type="entry name" value="HisKA"/>
    <property type="match status" value="1"/>
</dbReference>
<dbReference type="InterPro" id="IPR036097">
    <property type="entry name" value="HisK_dim/P_sf"/>
</dbReference>
<evidence type="ECO:0000256" key="4">
    <source>
        <dbReference type="ARBA" id="ARBA00022553"/>
    </source>
</evidence>
<keyword evidence="5" id="KW-0808">Transferase</keyword>
<evidence type="ECO:0000256" key="7">
    <source>
        <dbReference type="ARBA" id="ARBA00022777"/>
    </source>
</evidence>
<feature type="transmembrane region" description="Helical" evidence="11">
    <location>
        <begin position="12"/>
        <end position="35"/>
    </location>
</feature>
<dbReference type="PROSITE" id="PS50109">
    <property type="entry name" value="HIS_KIN"/>
    <property type="match status" value="1"/>
</dbReference>
<proteinExistence type="predicted"/>
<dbReference type="Gene3D" id="3.30.565.10">
    <property type="entry name" value="Histidine kinase-like ATPase, C-terminal domain"/>
    <property type="match status" value="1"/>
</dbReference>
<dbReference type="SUPFAM" id="SSF55874">
    <property type="entry name" value="ATPase domain of HSP90 chaperone/DNA topoisomerase II/histidine kinase"/>
    <property type="match status" value="1"/>
</dbReference>
<keyword evidence="10 11" id="KW-0472">Membrane</keyword>
<dbReference type="CDD" id="cd00082">
    <property type="entry name" value="HisKA"/>
    <property type="match status" value="1"/>
</dbReference>
<keyword evidence="9" id="KW-0902">Two-component regulatory system</keyword>
<evidence type="ECO:0000256" key="8">
    <source>
        <dbReference type="ARBA" id="ARBA00022989"/>
    </source>
</evidence>
<name>A0A099I5W7_CLOIN</name>
<dbReference type="InterPro" id="IPR003594">
    <property type="entry name" value="HATPase_dom"/>
</dbReference>
<dbReference type="PANTHER" id="PTHR45528">
    <property type="entry name" value="SENSOR HISTIDINE KINASE CPXA"/>
    <property type="match status" value="1"/>
</dbReference>
<gene>
    <name evidence="13" type="ORF">CIAN88_11555</name>
</gene>
<evidence type="ECO:0000313" key="13">
    <source>
        <dbReference type="EMBL" id="KGJ53100.1"/>
    </source>
</evidence>
<dbReference type="AlphaFoldDB" id="A0A099I5W7"/>
<dbReference type="EC" id="2.7.13.3" evidence="3"/>
<keyword evidence="8 11" id="KW-1133">Transmembrane helix</keyword>
<protein>
    <recommendedName>
        <fullName evidence="3">histidine kinase</fullName>
        <ecNumber evidence="3">2.7.13.3</ecNumber>
    </recommendedName>
</protein>
<dbReference type="Proteomes" id="UP000030008">
    <property type="component" value="Unassembled WGS sequence"/>
</dbReference>
<comment type="subcellular location">
    <subcellularLocation>
        <location evidence="2">Membrane</location>
        <topology evidence="2">Multi-pass membrane protein</topology>
    </subcellularLocation>
</comment>
<keyword evidence="7 13" id="KW-0418">Kinase</keyword>